<organism evidence="1">
    <name type="scientific">Octopus bimaculoides</name>
    <name type="common">California two-spotted octopus</name>
    <dbReference type="NCBI Taxonomy" id="37653"/>
    <lineage>
        <taxon>Eukaryota</taxon>
        <taxon>Metazoa</taxon>
        <taxon>Spiralia</taxon>
        <taxon>Lophotrochozoa</taxon>
        <taxon>Mollusca</taxon>
        <taxon>Cephalopoda</taxon>
        <taxon>Coleoidea</taxon>
        <taxon>Octopodiformes</taxon>
        <taxon>Octopoda</taxon>
        <taxon>Incirrata</taxon>
        <taxon>Octopodidae</taxon>
        <taxon>Octopus</taxon>
    </lineage>
</organism>
<accession>A0A0L8FUQ3</accession>
<dbReference type="EMBL" id="KQ426300">
    <property type="protein sequence ID" value="KOF68426.1"/>
    <property type="molecule type" value="Genomic_DNA"/>
</dbReference>
<evidence type="ECO:0000313" key="1">
    <source>
        <dbReference type="EMBL" id="KOF68426.1"/>
    </source>
</evidence>
<name>A0A0L8FUQ3_OCTBM</name>
<reference evidence="1" key="1">
    <citation type="submission" date="2015-07" db="EMBL/GenBank/DDBJ databases">
        <title>MeaNS - Measles Nucleotide Surveillance Program.</title>
        <authorList>
            <person name="Tran T."/>
            <person name="Druce J."/>
        </authorList>
    </citation>
    <scope>NUCLEOTIDE SEQUENCE</scope>
    <source>
        <strain evidence="1">UCB-OBI-ISO-001</strain>
        <tissue evidence="1">Gonad</tissue>
    </source>
</reference>
<dbReference type="AlphaFoldDB" id="A0A0L8FUQ3"/>
<feature type="non-terminal residue" evidence="1">
    <location>
        <position position="1"/>
    </location>
</feature>
<protein>
    <submittedName>
        <fullName evidence="1">Uncharacterized protein</fullName>
    </submittedName>
</protein>
<proteinExistence type="predicted"/>
<gene>
    <name evidence="1" type="ORF">OCBIM_22007335mg</name>
</gene>
<sequence>EPESEVSVMPERVVSPLLTPTEAFSIKPGMGKTKIQLTIVATINVIPVVVTVSVKICVKPTTYKSTPSVSTLIPTSISTTVSPSLPTTVSPSVFTTVSPSVSTTVSPSVSTTVSRSVSTTVSPSVSTVLSTVSTTICKYHNLMFIGKP</sequence>